<dbReference type="Proteomes" id="UP000185596">
    <property type="component" value="Unassembled WGS sequence"/>
</dbReference>
<feature type="region of interest" description="Disordered" evidence="3">
    <location>
        <begin position="388"/>
        <end position="408"/>
    </location>
</feature>
<feature type="compositionally biased region" description="Low complexity" evidence="3">
    <location>
        <begin position="390"/>
        <end position="401"/>
    </location>
</feature>
<dbReference type="Pfam" id="PF00534">
    <property type="entry name" value="Glycos_transf_1"/>
    <property type="match status" value="1"/>
</dbReference>
<organism evidence="6 7">
    <name type="scientific">Actinophytocola xanthii</name>
    <dbReference type="NCBI Taxonomy" id="1912961"/>
    <lineage>
        <taxon>Bacteria</taxon>
        <taxon>Bacillati</taxon>
        <taxon>Actinomycetota</taxon>
        <taxon>Actinomycetes</taxon>
        <taxon>Pseudonocardiales</taxon>
        <taxon>Pseudonocardiaceae</taxon>
    </lineage>
</organism>
<dbReference type="AlphaFoldDB" id="A0A1Q8C2M5"/>
<dbReference type="OrthoDB" id="193659at2"/>
<dbReference type="Pfam" id="PF13692">
    <property type="entry name" value="Glyco_trans_1_4"/>
    <property type="match status" value="1"/>
</dbReference>
<evidence type="ECO:0000259" key="4">
    <source>
        <dbReference type="Pfam" id="PF00534"/>
    </source>
</evidence>
<evidence type="ECO:0000313" key="6">
    <source>
        <dbReference type="EMBL" id="OLF08600.1"/>
    </source>
</evidence>
<dbReference type="GO" id="GO:0016757">
    <property type="term" value="F:glycosyltransferase activity"/>
    <property type="evidence" value="ECO:0007669"/>
    <property type="project" value="UniProtKB-KW"/>
</dbReference>
<sequence length="817" mass="87128">MRATVVLVLKTSRCAPWVVPQVEALLTRGHRVVAVLPAGDGPVRRALGERGVPVVDSATDFALRPRPSTAAALVRFRRQLRALGPDVLLYHLYASALATRLASAGWGVPRVHMVAGPLYLDSPLVRSAERLLARLDTVTIGGSAFTAQRYRELGRPARAVPYGVDTTRFRPVDDRETRQRVRTGLGVAPGELLVVMVSYVYAPKRLVHRGRGIKGHAELLTAWLTFERRHPGSRLLLVGGGFDEAGERYRRELVERYHPDRHGVTWLDSVPDVRPYYAAADLSVSPSLSDNHGAALEAGAMGLPSIVTDAAALPETVGPDCGWVVTAGDSAALAQALAQAHDEHRHGRLAARGEAARARVCAHFDAASAAESVADIVESVARNREPSVWDGGAAAADPGAPEGERAASVWDGEPALRDAEPSARPEPGPGPRVVTVLTEARLGRDAAGRWAAEEPALGADAWTRYLAGGGRLRIVARARTRPGSAVHPLPPGVEVLALPYYLGPAGLLRVLPRLLPGVCRAVLTAEVLVLRLPGAVGLLGALAATLARRRYAAEVVGDPEQVLAAGVLGSTGRRAAALVHRVMRAAVRRAAAVQYVTEQALQGRYPPAPGVPTASVPNVRLAAPAFRTQSRVWRPGPALVVTVGSQEQHYKGHDVLLRALRRLADQGLAVNGVLVGGGRRHTELVALADALGLGERVRFTGPLHDRARLVELLDRASLFALPSRTEGLPRALVEAMARALPAIGTAVGGVPELLDPRFLVPPDDHRALADGLRTLLEDPALWTEQSARNLRVAGRYELGGLEARFAEWLHEVPGARP</sequence>
<keyword evidence="1" id="KW-0328">Glycosyltransferase</keyword>
<dbReference type="PANTHER" id="PTHR12526">
    <property type="entry name" value="GLYCOSYLTRANSFERASE"/>
    <property type="match status" value="1"/>
</dbReference>
<evidence type="ECO:0000313" key="7">
    <source>
        <dbReference type="Proteomes" id="UP000185596"/>
    </source>
</evidence>
<evidence type="ECO:0000259" key="5">
    <source>
        <dbReference type="Pfam" id="PF13439"/>
    </source>
</evidence>
<dbReference type="InterPro" id="IPR001296">
    <property type="entry name" value="Glyco_trans_1"/>
</dbReference>
<dbReference type="SUPFAM" id="SSF53756">
    <property type="entry name" value="UDP-Glycosyltransferase/glycogen phosphorylase"/>
    <property type="match status" value="2"/>
</dbReference>
<feature type="domain" description="Glycosyl transferase family 1" evidence="4">
    <location>
        <begin position="633"/>
        <end position="785"/>
    </location>
</feature>
<dbReference type="RefSeq" id="WP_075129949.1">
    <property type="nucleotide sequence ID" value="NZ_MSIE01000093.1"/>
</dbReference>
<dbReference type="EMBL" id="MSIE01000093">
    <property type="protein sequence ID" value="OLF08600.1"/>
    <property type="molecule type" value="Genomic_DNA"/>
</dbReference>
<dbReference type="Pfam" id="PF13439">
    <property type="entry name" value="Glyco_transf_4"/>
    <property type="match status" value="1"/>
</dbReference>
<comment type="caution">
    <text evidence="6">The sequence shown here is derived from an EMBL/GenBank/DDBJ whole genome shotgun (WGS) entry which is preliminary data.</text>
</comment>
<dbReference type="Gene3D" id="3.40.50.2000">
    <property type="entry name" value="Glycogen Phosphorylase B"/>
    <property type="match status" value="4"/>
</dbReference>
<dbReference type="STRING" id="1912961.BU204_34180"/>
<name>A0A1Q8C2M5_9PSEU</name>
<protein>
    <recommendedName>
        <fullName evidence="8">Glycosyltransferase subfamily 4-like N-terminal domain-containing protein</fullName>
    </recommendedName>
</protein>
<evidence type="ECO:0000256" key="2">
    <source>
        <dbReference type="ARBA" id="ARBA00022679"/>
    </source>
</evidence>
<feature type="domain" description="Glycosyltransferase subfamily 4-like N-terminal" evidence="5">
    <location>
        <begin position="22"/>
        <end position="168"/>
    </location>
</feature>
<proteinExistence type="predicted"/>
<dbReference type="PANTHER" id="PTHR12526:SF636">
    <property type="entry name" value="BLL3647 PROTEIN"/>
    <property type="match status" value="1"/>
</dbReference>
<reference evidence="6 7" key="1">
    <citation type="submission" date="2016-12" db="EMBL/GenBank/DDBJ databases">
        <title>The draft genome sequence of Actinophytocola sp. 11-183.</title>
        <authorList>
            <person name="Wang W."/>
            <person name="Yuan L."/>
        </authorList>
    </citation>
    <scope>NUCLEOTIDE SEQUENCE [LARGE SCALE GENOMIC DNA]</scope>
    <source>
        <strain evidence="6 7">11-183</strain>
    </source>
</reference>
<accession>A0A1Q8C2M5</accession>
<dbReference type="InterPro" id="IPR028098">
    <property type="entry name" value="Glyco_trans_4-like_N"/>
</dbReference>
<keyword evidence="7" id="KW-1185">Reference proteome</keyword>
<dbReference type="CDD" id="cd03801">
    <property type="entry name" value="GT4_PimA-like"/>
    <property type="match status" value="1"/>
</dbReference>
<keyword evidence="2" id="KW-0808">Transferase</keyword>
<evidence type="ECO:0000256" key="3">
    <source>
        <dbReference type="SAM" id="MobiDB-lite"/>
    </source>
</evidence>
<evidence type="ECO:0000256" key="1">
    <source>
        <dbReference type="ARBA" id="ARBA00022676"/>
    </source>
</evidence>
<evidence type="ECO:0008006" key="8">
    <source>
        <dbReference type="Google" id="ProtNLM"/>
    </source>
</evidence>
<gene>
    <name evidence="6" type="ORF">BU204_34180</name>
</gene>